<name>A0A239EC37_9NOCA</name>
<evidence type="ECO:0008006" key="4">
    <source>
        <dbReference type="Google" id="ProtNLM"/>
    </source>
</evidence>
<protein>
    <recommendedName>
        <fullName evidence="4">C4-dicarboxylate ABC transporter substrate-binding protein</fullName>
    </recommendedName>
</protein>
<proteinExistence type="predicted"/>
<dbReference type="AlphaFoldDB" id="A0A239EC37"/>
<dbReference type="PROSITE" id="PS51257">
    <property type="entry name" value="PROKAR_LIPOPROTEIN"/>
    <property type="match status" value="1"/>
</dbReference>
<dbReference type="RefSeq" id="WP_089243414.1">
    <property type="nucleotide sequence ID" value="NZ_FZOW01000002.1"/>
</dbReference>
<feature type="region of interest" description="Disordered" evidence="1">
    <location>
        <begin position="280"/>
        <end position="308"/>
    </location>
</feature>
<organism evidence="2 3">
    <name type="scientific">Rhodococcoides kyotonense</name>
    <dbReference type="NCBI Taxonomy" id="398843"/>
    <lineage>
        <taxon>Bacteria</taxon>
        <taxon>Bacillati</taxon>
        <taxon>Actinomycetota</taxon>
        <taxon>Actinomycetes</taxon>
        <taxon>Mycobacteriales</taxon>
        <taxon>Nocardiaceae</taxon>
        <taxon>Rhodococcoides</taxon>
    </lineage>
</organism>
<evidence type="ECO:0000313" key="2">
    <source>
        <dbReference type="EMBL" id="SNS42167.1"/>
    </source>
</evidence>
<dbReference type="Gene3D" id="3.40.190.10">
    <property type="entry name" value="Periplasmic binding protein-like II"/>
    <property type="match status" value="2"/>
</dbReference>
<dbReference type="OrthoDB" id="5582316at2"/>
<dbReference type="Pfam" id="PF16868">
    <property type="entry name" value="NMT1_3"/>
    <property type="match status" value="1"/>
</dbReference>
<dbReference type="PANTHER" id="PTHR42941">
    <property type="entry name" value="SLL1037 PROTEIN"/>
    <property type="match status" value="1"/>
</dbReference>
<evidence type="ECO:0000313" key="3">
    <source>
        <dbReference type="Proteomes" id="UP000198327"/>
    </source>
</evidence>
<accession>A0A239EC37</accession>
<dbReference type="EMBL" id="FZOW01000002">
    <property type="protein sequence ID" value="SNS42167.1"/>
    <property type="molecule type" value="Genomic_DNA"/>
</dbReference>
<dbReference type="InterPro" id="IPR011852">
    <property type="entry name" value="TRAP_TAXI"/>
</dbReference>
<evidence type="ECO:0000256" key="1">
    <source>
        <dbReference type="SAM" id="MobiDB-lite"/>
    </source>
</evidence>
<dbReference type="SUPFAM" id="SSF53850">
    <property type="entry name" value="Periplasmic binding protein-like II"/>
    <property type="match status" value="1"/>
</dbReference>
<sequence length="308" mass="32585">MNRRSLLLGALGVAAGGVACSRPAIPDVGSLRLATGPAGATYRETGTALADRWNAVLGREVVSIVETDAAVDNARMLDDRAVELGFVNSDVAAPYRDRFVALFRVFDSVLHLAVKIGGPVRTLQDLPGRRVAMGLTNSGTRFTAQRLLGAVGIDVAPLSYGQNEAADALLRDEVDAVFSLTAMPTPAIDGLVAASSSSGRGIEFVDLTTETDQVQTAFPGEYLPVVISGTVYPGVPSSRTFAVPTLVLVRNDFPFDLAKFLTHHTFDSAEALSANRPEADQINPRTGAATTPMTLHPGSAAWFREHKP</sequence>
<dbReference type="PANTHER" id="PTHR42941:SF1">
    <property type="entry name" value="SLL1037 PROTEIN"/>
    <property type="match status" value="1"/>
</dbReference>
<keyword evidence="3" id="KW-1185">Reference proteome</keyword>
<dbReference type="NCBIfam" id="TIGR02122">
    <property type="entry name" value="TRAP_TAXI"/>
    <property type="match status" value="1"/>
</dbReference>
<reference evidence="3" key="1">
    <citation type="submission" date="2017-06" db="EMBL/GenBank/DDBJ databases">
        <authorList>
            <person name="Varghese N."/>
            <person name="Submissions S."/>
        </authorList>
    </citation>
    <scope>NUCLEOTIDE SEQUENCE [LARGE SCALE GENOMIC DNA]</scope>
    <source>
        <strain evidence="3">JCM 23211</strain>
    </source>
</reference>
<dbReference type="Proteomes" id="UP000198327">
    <property type="component" value="Unassembled WGS sequence"/>
</dbReference>
<gene>
    <name evidence="2" type="ORF">SAMN05421642_102305</name>
</gene>